<organism evidence="2 3">
    <name type="scientific">Mesorhizobium onobrychidis</name>
    <dbReference type="NCBI Taxonomy" id="2775404"/>
    <lineage>
        <taxon>Bacteria</taxon>
        <taxon>Pseudomonadati</taxon>
        <taxon>Pseudomonadota</taxon>
        <taxon>Alphaproteobacteria</taxon>
        <taxon>Hyphomicrobiales</taxon>
        <taxon>Phyllobacteriaceae</taxon>
        <taxon>Mesorhizobium</taxon>
    </lineage>
</organism>
<dbReference type="Pfam" id="PF07439">
    <property type="entry name" value="DUF1515"/>
    <property type="match status" value="1"/>
</dbReference>
<name>A0ABY5QUU9_9HYPH</name>
<dbReference type="InterPro" id="IPR037143">
    <property type="entry name" value="4-PPantetheinyl_Trfase_dom_sf"/>
</dbReference>
<evidence type="ECO:0000313" key="3">
    <source>
        <dbReference type="Proteomes" id="UP001058098"/>
    </source>
</evidence>
<dbReference type="InterPro" id="IPR010889">
    <property type="entry name" value="DUF1515"/>
</dbReference>
<gene>
    <name evidence="2" type="ORF">IHQ72_29420</name>
</gene>
<evidence type="ECO:0000256" key="1">
    <source>
        <dbReference type="SAM" id="Phobius"/>
    </source>
</evidence>
<proteinExistence type="predicted"/>
<accession>A0ABY5QUU9</accession>
<keyword evidence="1" id="KW-1133">Transmembrane helix</keyword>
<keyword evidence="3" id="KW-1185">Reference proteome</keyword>
<protein>
    <submittedName>
        <fullName evidence="2">DUF1515 family protein</fullName>
    </submittedName>
</protein>
<keyword evidence="1" id="KW-0472">Membrane</keyword>
<reference evidence="2" key="1">
    <citation type="submission" date="2020-09" db="EMBL/GenBank/DDBJ databases">
        <title>Rhizobia associated with sainfoin plants.</title>
        <authorList>
            <person name="Asharfi S."/>
            <person name="Kuzmanovic N."/>
            <person name="Bunk B."/>
            <person name="Sproeer C."/>
            <person name="Becker M."/>
            <person name="Thuenen T."/>
        </authorList>
    </citation>
    <scope>NUCLEOTIDE SEQUENCE</scope>
    <source>
        <strain evidence="2">OM4</strain>
    </source>
</reference>
<dbReference type="RefSeq" id="WP_258119071.1">
    <property type="nucleotide sequence ID" value="NZ_CP062229.1"/>
</dbReference>
<feature type="transmembrane region" description="Helical" evidence="1">
    <location>
        <begin position="103"/>
        <end position="123"/>
    </location>
</feature>
<dbReference type="EMBL" id="CP062229">
    <property type="protein sequence ID" value="UVC14689.1"/>
    <property type="molecule type" value="Genomic_DNA"/>
</dbReference>
<keyword evidence="1" id="KW-0812">Transmembrane</keyword>
<evidence type="ECO:0000313" key="2">
    <source>
        <dbReference type="EMBL" id="UVC14689.1"/>
    </source>
</evidence>
<sequence length="132" mass="14432">MPTSPKSLEMMIGGLMEAAQNMQRDITEIRRDIKDSDARAALSYEQSEQRAAASRAKMYQKTDELAGRFAKTEAVVKTLSEDMTTVKEVTAEVTRWKLMGMGALGVTGVAAAAVASLITAYWADIWRVLRGG</sequence>
<dbReference type="Proteomes" id="UP001058098">
    <property type="component" value="Chromosome"/>
</dbReference>
<dbReference type="Gene3D" id="3.90.470.20">
    <property type="entry name" value="4'-phosphopantetheinyl transferase domain"/>
    <property type="match status" value="1"/>
</dbReference>